<dbReference type="Gene3D" id="3.40.395.10">
    <property type="entry name" value="Adenoviral Proteinase, Chain A"/>
    <property type="match status" value="1"/>
</dbReference>
<dbReference type="AlphaFoldDB" id="A0A7G2F1C3"/>
<dbReference type="SUPFAM" id="SSF54001">
    <property type="entry name" value="Cysteine proteinases"/>
    <property type="match status" value="1"/>
</dbReference>
<feature type="region of interest" description="Disordered" evidence="4">
    <location>
        <begin position="482"/>
        <end position="509"/>
    </location>
</feature>
<feature type="compositionally biased region" description="Basic residues" evidence="4">
    <location>
        <begin position="316"/>
        <end position="346"/>
    </location>
</feature>
<dbReference type="Pfam" id="PF02902">
    <property type="entry name" value="Peptidase_C48"/>
    <property type="match status" value="1"/>
</dbReference>
<keyword evidence="3" id="KW-0378">Hydrolase</keyword>
<dbReference type="InterPro" id="IPR038765">
    <property type="entry name" value="Papain-like_cys_pep_sf"/>
</dbReference>
<evidence type="ECO:0000256" key="2">
    <source>
        <dbReference type="ARBA" id="ARBA00022670"/>
    </source>
</evidence>
<evidence type="ECO:0000256" key="1">
    <source>
        <dbReference type="ARBA" id="ARBA00005234"/>
    </source>
</evidence>
<gene>
    <name evidence="6" type="ORF">AT9943_LOCUS15021</name>
</gene>
<organism evidence="6 7">
    <name type="scientific">Arabidopsis thaliana</name>
    <name type="common">Mouse-ear cress</name>
    <dbReference type="NCBI Taxonomy" id="3702"/>
    <lineage>
        <taxon>Eukaryota</taxon>
        <taxon>Viridiplantae</taxon>
        <taxon>Streptophyta</taxon>
        <taxon>Embryophyta</taxon>
        <taxon>Tracheophyta</taxon>
        <taxon>Spermatophyta</taxon>
        <taxon>Magnoliopsida</taxon>
        <taxon>eudicotyledons</taxon>
        <taxon>Gunneridae</taxon>
        <taxon>Pentapetalae</taxon>
        <taxon>rosids</taxon>
        <taxon>malvids</taxon>
        <taxon>Brassicales</taxon>
        <taxon>Brassicaceae</taxon>
        <taxon>Camelineae</taxon>
        <taxon>Arabidopsis</taxon>
    </lineage>
</organism>
<evidence type="ECO:0000256" key="3">
    <source>
        <dbReference type="ARBA" id="ARBA00022801"/>
    </source>
</evidence>
<name>A0A7G2F1C3_ARATH</name>
<keyword evidence="2" id="KW-0645">Protease</keyword>
<sequence>MAHLPLPPRLIAFGEEPHDERVNVYQKMKTLCGVINALDDGERQFIARSSFGRLLEFPKLLAWSASFRIFILGRQLEVAKPNEIWVLFAGTPIRFSLREFKIVTGLQCGKYPSLKMKRKKGTAGKRIPFYNKLFGLEEDVTVDRVITMLKRRIISDPGMRIRCACLAIVDGFLVPTSHYPKIVKAHAEMAEDGLLHALQLVVLQAAPSIQEGHVVGETIESESEEAEDNFEEAPRDSVAFKLGNAKELDAKCSVRVATIICPDLDLDPEEDLSWSEDDEDERVDNILMLAEQGLIFKNDMFGGGCFPSQMQLASKKQKRCVKSNGGRNRKGKPSKNTGRVRTKHQRPVPEEGSSSGNVSMDSISRMLDKKLEAQGKLIIVALTDWFIKNIVIEGGLSKDPASGGVSNPEEVGRNEPNDDFGFNALRRPSSNVGSNGRQRNSNVQSSVDEILSYYTDKVPSGVGLNVSERDIVELVEDDVRSAGGLSPNVQRDNVEPVGDDVRSSGDMSPNPSVSFFVAAANNVREGPATFAIMESEDNPGVSFSFFFFFLIRDNVTPMEDHIRSEGAKDVTDVSDPTDKVGANNVTDVSGPTEKMGVNDVTDASDPTEKMIIDDNLFFGVEENVSSDAVAEDQLVEADVIHDSEPNNIDSCVDGLPPNLEGNEAPNRVAADVVNVDADKDTPEDANTDFVVDDIPPACPVDKVLSNETAVNPEESLDNVEESLDNVEVQCSQPAGGSVSQLTNAGEDGQVAPATDDGMVGVDLTAEFPDILEYGGNDCYTSDGRDPIKRFYEQDVGRGAPSVVSSILEDSDEDKKTKVLVGHSSLVVNKGNDLVDTEERFQNSMKKLKAISRHLLRTDDADGHKLRVDVLDSKFVSLLFRLFPKFSRCSSKQDFQFPPHLIDLLNGRGEPDHVELFTEADFLYLPFNFDKKHWVALAVDLNCRKITVLDSNIQRRKDSAIQDEIIPLAVMLSFLFQQAAFNPSKRNCSMDPFSIERPLVIPQVASPLDTGIFSIFFIHTHATGGVTECVEFEVDGLQCEVKKLVSALIWWGLLANSVVTLLYNVCFQPFSNCVKLLS</sequence>
<dbReference type="GO" id="GO:0006508">
    <property type="term" value="P:proteolysis"/>
    <property type="evidence" value="ECO:0007669"/>
    <property type="project" value="UniProtKB-KW"/>
</dbReference>
<dbReference type="EMBL" id="LR881469">
    <property type="protein sequence ID" value="CAD5327317.1"/>
    <property type="molecule type" value="Genomic_DNA"/>
</dbReference>
<comment type="similarity">
    <text evidence="1">Belongs to the peptidase C48 family.</text>
</comment>
<evidence type="ECO:0000256" key="4">
    <source>
        <dbReference type="SAM" id="MobiDB-lite"/>
    </source>
</evidence>
<feature type="compositionally biased region" description="Polar residues" evidence="4">
    <location>
        <begin position="428"/>
        <end position="443"/>
    </location>
</feature>
<evidence type="ECO:0000313" key="6">
    <source>
        <dbReference type="EMBL" id="CAD5327317.1"/>
    </source>
</evidence>
<dbReference type="GO" id="GO:0008234">
    <property type="term" value="F:cysteine-type peptidase activity"/>
    <property type="evidence" value="ECO:0007669"/>
    <property type="project" value="InterPro"/>
</dbReference>
<proteinExistence type="inferred from homology"/>
<accession>A0A7G2F1C3</accession>
<dbReference type="PANTHER" id="PTHR48449">
    <property type="entry name" value="DUF1985 DOMAIN-CONTAINING PROTEIN"/>
    <property type="match status" value="1"/>
</dbReference>
<dbReference type="Proteomes" id="UP000516314">
    <property type="component" value="Chromosome 4"/>
</dbReference>
<dbReference type="InterPro" id="IPR003653">
    <property type="entry name" value="Peptidase_C48_C"/>
</dbReference>
<dbReference type="PANTHER" id="PTHR48449:SF2">
    <property type="entry name" value="UBIQUITIN-LIKE PROTEASE FAMILY PROFILE DOMAIN-CONTAINING PROTEIN"/>
    <property type="match status" value="1"/>
</dbReference>
<reference evidence="6 7" key="1">
    <citation type="submission" date="2020-09" db="EMBL/GenBank/DDBJ databases">
        <authorList>
            <person name="Ashkenazy H."/>
        </authorList>
    </citation>
    <scope>NUCLEOTIDE SEQUENCE [LARGE SCALE GENOMIC DNA]</scope>
    <source>
        <strain evidence="7">cv. Cdm-0</strain>
    </source>
</reference>
<feature type="domain" description="Ubiquitin-like protease family profile" evidence="5">
    <location>
        <begin position="803"/>
        <end position="1020"/>
    </location>
</feature>
<evidence type="ECO:0000313" key="7">
    <source>
        <dbReference type="Proteomes" id="UP000516314"/>
    </source>
</evidence>
<feature type="region of interest" description="Disordered" evidence="4">
    <location>
        <begin position="566"/>
        <end position="599"/>
    </location>
</feature>
<feature type="region of interest" description="Disordered" evidence="4">
    <location>
        <begin position="397"/>
        <end position="443"/>
    </location>
</feature>
<dbReference type="Pfam" id="PF09331">
    <property type="entry name" value="DUF1985"/>
    <property type="match status" value="1"/>
</dbReference>
<feature type="region of interest" description="Disordered" evidence="4">
    <location>
        <begin position="316"/>
        <end position="360"/>
    </location>
</feature>
<dbReference type="PROSITE" id="PS50600">
    <property type="entry name" value="ULP_PROTEASE"/>
    <property type="match status" value="1"/>
</dbReference>
<protein>
    <submittedName>
        <fullName evidence="6">(thale cress) hypothetical protein</fullName>
    </submittedName>
</protein>
<evidence type="ECO:0000259" key="5">
    <source>
        <dbReference type="PROSITE" id="PS50600"/>
    </source>
</evidence>
<dbReference type="InterPro" id="IPR015410">
    <property type="entry name" value="DUF1985"/>
</dbReference>